<keyword evidence="5" id="KW-0949">S-adenosyl-L-methionine</keyword>
<keyword evidence="6" id="KW-0819">tRNA processing</keyword>
<evidence type="ECO:0000256" key="5">
    <source>
        <dbReference type="ARBA" id="ARBA00022691"/>
    </source>
</evidence>
<dbReference type="InterPro" id="IPR029063">
    <property type="entry name" value="SAM-dependent_MTases_sf"/>
</dbReference>
<evidence type="ECO:0000256" key="8">
    <source>
        <dbReference type="SAM" id="MobiDB-lite"/>
    </source>
</evidence>
<protein>
    <recommendedName>
        <fullName evidence="2">tRNA (adenine(58)-N(1))-methyltransferase catalytic subunit TRM61</fullName>
        <ecNumber evidence="1">2.1.1.220</ecNumber>
    </recommendedName>
    <alternativeName>
        <fullName evidence="7">tRNA(m1A58)-methyltransferase subunit TRM61</fullName>
    </alternativeName>
</protein>
<evidence type="ECO:0000259" key="9">
    <source>
        <dbReference type="Pfam" id="PF08704"/>
    </source>
</evidence>
<dbReference type="Proteomes" id="UP001149813">
    <property type="component" value="Unassembled WGS sequence"/>
</dbReference>
<keyword evidence="3" id="KW-0489">Methyltransferase</keyword>
<evidence type="ECO:0000256" key="3">
    <source>
        <dbReference type="ARBA" id="ARBA00022603"/>
    </source>
</evidence>
<dbReference type="SUPFAM" id="SSF53335">
    <property type="entry name" value="S-adenosyl-L-methionine-dependent methyltransferases"/>
    <property type="match status" value="1"/>
</dbReference>
<dbReference type="EC" id="2.1.1.220" evidence="1"/>
<dbReference type="PANTHER" id="PTHR12133:SF1">
    <property type="entry name" value="TRNA (ADENINE(58)-N(1))-METHYLTRANSFERASE, MITOCHONDRIAL"/>
    <property type="match status" value="1"/>
</dbReference>
<name>A0A9W7XWK0_9FUNG</name>
<evidence type="ECO:0000256" key="6">
    <source>
        <dbReference type="ARBA" id="ARBA00022694"/>
    </source>
</evidence>
<reference evidence="10" key="1">
    <citation type="submission" date="2022-07" db="EMBL/GenBank/DDBJ databases">
        <title>Phylogenomic reconstructions and comparative analyses of Kickxellomycotina fungi.</title>
        <authorList>
            <person name="Reynolds N.K."/>
            <person name="Stajich J.E."/>
            <person name="Barry K."/>
            <person name="Grigoriev I.V."/>
            <person name="Crous P."/>
            <person name="Smith M.E."/>
        </authorList>
    </citation>
    <scope>NUCLEOTIDE SEQUENCE</scope>
    <source>
        <strain evidence="10">NBRC 32514</strain>
    </source>
</reference>
<dbReference type="PROSITE" id="PS51620">
    <property type="entry name" value="SAM_TRM61"/>
    <property type="match status" value="1"/>
</dbReference>
<dbReference type="CDD" id="cd02440">
    <property type="entry name" value="AdoMet_MTases"/>
    <property type="match status" value="1"/>
</dbReference>
<sequence>MHALLRGARRQQPRWQRRLSGPSSPSAFAPGDMVIVRECARGGRSALIGPLSASGRYATRRGVLRHADILGRHTRDRVAAHTSQASASGGGTFMVHHPTLAEYAELSARARTPVYAKDAAAITALLDLAPGERVLEAGTGNGALTMYLARAVGPQGLVDTVERSPAASAHAQGLVAGFRRGQLAPQVRFHVGSVDAVVDGLAAPHLADRPREAEEGKDNLLAPLFDAAVLDLPTPWTLLPHVYRVLRTDRFVVCYLPSMSQVIELVRACARWPLLVEDVVEVVWRQWDVRVAVVRNPEPGSQADGSAAPPMVCRPTHTPTGHTAFLVRLRKCAA</sequence>
<keyword evidence="4" id="KW-0808">Transferase</keyword>
<dbReference type="OrthoDB" id="5585464at2759"/>
<evidence type="ECO:0000256" key="2">
    <source>
        <dbReference type="ARBA" id="ARBA00015963"/>
    </source>
</evidence>
<keyword evidence="11" id="KW-1185">Reference proteome</keyword>
<feature type="domain" description="tRNA (adenine(58)-N(1))-methyltransferase catalytic subunit TRM61 C-terminal" evidence="9">
    <location>
        <begin position="113"/>
        <end position="296"/>
    </location>
</feature>
<feature type="compositionally biased region" description="Basic residues" evidence="8">
    <location>
        <begin position="7"/>
        <end position="17"/>
    </location>
</feature>
<gene>
    <name evidence="10" type="ORF">LPJ53_005499</name>
</gene>
<dbReference type="AlphaFoldDB" id="A0A9W7XWK0"/>
<dbReference type="GO" id="GO:0031515">
    <property type="term" value="C:tRNA (m1A) methyltransferase complex"/>
    <property type="evidence" value="ECO:0007669"/>
    <property type="project" value="InterPro"/>
</dbReference>
<evidence type="ECO:0000256" key="1">
    <source>
        <dbReference type="ARBA" id="ARBA00012796"/>
    </source>
</evidence>
<dbReference type="PANTHER" id="PTHR12133">
    <property type="entry name" value="TRNA (ADENINE(58)-N(1))-METHYLTRANSFERASE"/>
    <property type="match status" value="1"/>
</dbReference>
<dbReference type="GO" id="GO:0160107">
    <property type="term" value="F:tRNA (adenine(58)-N1)-methyltransferase activity"/>
    <property type="evidence" value="ECO:0007669"/>
    <property type="project" value="UniProtKB-EC"/>
</dbReference>
<dbReference type="GO" id="GO:0030488">
    <property type="term" value="P:tRNA methylation"/>
    <property type="evidence" value="ECO:0007669"/>
    <property type="project" value="InterPro"/>
</dbReference>
<evidence type="ECO:0000313" key="11">
    <source>
        <dbReference type="Proteomes" id="UP001149813"/>
    </source>
</evidence>
<accession>A0A9W7XWK0</accession>
<dbReference type="InterPro" id="IPR014816">
    <property type="entry name" value="tRNA_MeTrfase_Gcd14"/>
</dbReference>
<dbReference type="InterPro" id="IPR049470">
    <property type="entry name" value="TRM61_C"/>
</dbReference>
<evidence type="ECO:0000256" key="4">
    <source>
        <dbReference type="ARBA" id="ARBA00022679"/>
    </source>
</evidence>
<dbReference type="EMBL" id="JANBOJ010000339">
    <property type="protein sequence ID" value="KAJ1719794.1"/>
    <property type="molecule type" value="Genomic_DNA"/>
</dbReference>
<evidence type="ECO:0000256" key="7">
    <source>
        <dbReference type="ARBA" id="ARBA00033309"/>
    </source>
</evidence>
<organism evidence="10 11">
    <name type="scientific">Coemansia erecta</name>
    <dbReference type="NCBI Taxonomy" id="147472"/>
    <lineage>
        <taxon>Eukaryota</taxon>
        <taxon>Fungi</taxon>
        <taxon>Fungi incertae sedis</taxon>
        <taxon>Zoopagomycota</taxon>
        <taxon>Kickxellomycotina</taxon>
        <taxon>Kickxellomycetes</taxon>
        <taxon>Kickxellales</taxon>
        <taxon>Kickxellaceae</taxon>
        <taxon>Coemansia</taxon>
    </lineage>
</organism>
<feature type="region of interest" description="Disordered" evidence="8">
    <location>
        <begin position="1"/>
        <end position="26"/>
    </location>
</feature>
<comment type="caution">
    <text evidence="10">The sequence shown here is derived from an EMBL/GenBank/DDBJ whole genome shotgun (WGS) entry which is preliminary data.</text>
</comment>
<dbReference type="Gene3D" id="3.40.50.150">
    <property type="entry name" value="Vaccinia Virus protein VP39"/>
    <property type="match status" value="1"/>
</dbReference>
<dbReference type="Pfam" id="PF08704">
    <property type="entry name" value="GCD14"/>
    <property type="match status" value="1"/>
</dbReference>
<dbReference type="GO" id="GO:0005739">
    <property type="term" value="C:mitochondrion"/>
    <property type="evidence" value="ECO:0007669"/>
    <property type="project" value="TreeGrafter"/>
</dbReference>
<proteinExistence type="predicted"/>
<evidence type="ECO:0000313" key="10">
    <source>
        <dbReference type="EMBL" id="KAJ1719794.1"/>
    </source>
</evidence>